<organism evidence="2 3">
    <name type="scientific">Protofrankia coriariae</name>
    <dbReference type="NCBI Taxonomy" id="1562887"/>
    <lineage>
        <taxon>Bacteria</taxon>
        <taxon>Bacillati</taxon>
        <taxon>Actinomycetota</taxon>
        <taxon>Actinomycetes</taxon>
        <taxon>Frankiales</taxon>
        <taxon>Frankiaceae</taxon>
        <taxon>Protofrankia</taxon>
    </lineage>
</organism>
<proteinExistence type="predicted"/>
<evidence type="ECO:0000313" key="3">
    <source>
        <dbReference type="Proteomes" id="UP000035425"/>
    </source>
</evidence>
<keyword evidence="3" id="KW-1185">Reference proteome</keyword>
<gene>
    <name evidence="2" type="ORF">FrCorBMG51_12160</name>
</gene>
<dbReference type="Proteomes" id="UP000035425">
    <property type="component" value="Unassembled WGS sequence"/>
</dbReference>
<feature type="region of interest" description="Disordered" evidence="1">
    <location>
        <begin position="67"/>
        <end position="86"/>
    </location>
</feature>
<name>A0ABR5F3P8_9ACTN</name>
<reference evidence="2 3" key="1">
    <citation type="submission" date="2014-12" db="EMBL/GenBank/DDBJ databases">
        <title>Frankia sp. BMG5.1 draft genome.</title>
        <authorList>
            <person name="Gtari M."/>
            <person name="Ghodhbane-Gtari F."/>
            <person name="Nouioui I."/>
            <person name="Ktari A."/>
            <person name="Hezbri K."/>
            <person name="Mimouni W."/>
            <person name="Sbissi I."/>
            <person name="Ayari A."/>
            <person name="Yamanaka T."/>
            <person name="Normand P."/>
            <person name="Tisa L.S."/>
            <person name="Boudabous A."/>
        </authorList>
    </citation>
    <scope>NUCLEOTIDE SEQUENCE [LARGE SCALE GENOMIC DNA]</scope>
    <source>
        <strain evidence="2 3">BMG5.1</strain>
    </source>
</reference>
<accession>A0ABR5F3P8</accession>
<evidence type="ECO:0000256" key="1">
    <source>
        <dbReference type="SAM" id="MobiDB-lite"/>
    </source>
</evidence>
<protein>
    <submittedName>
        <fullName evidence="2">Uncharacterized protein</fullName>
    </submittedName>
</protein>
<dbReference type="RefSeq" id="WP_047223172.1">
    <property type="nucleotide sequence ID" value="NZ_JWIO01000016.1"/>
</dbReference>
<evidence type="ECO:0000313" key="2">
    <source>
        <dbReference type="EMBL" id="KLL11350.1"/>
    </source>
</evidence>
<comment type="caution">
    <text evidence="2">The sequence shown here is derived from an EMBL/GenBank/DDBJ whole genome shotgun (WGS) entry which is preliminary data.</text>
</comment>
<sequence length="86" mass="9132">MVVVQGECGRAGRNREAGVLEIRPRDARIALPTGSDVEIAFGMSTSNPAAVVAAVVAAQEQSEIAKDCRRDRPRAGTAGCRRLGRR</sequence>
<dbReference type="EMBL" id="JWIO01000016">
    <property type="protein sequence ID" value="KLL11350.1"/>
    <property type="molecule type" value="Genomic_DNA"/>
</dbReference>